<feature type="transmembrane region" description="Helical" evidence="1">
    <location>
        <begin position="95"/>
        <end position="118"/>
    </location>
</feature>
<protein>
    <recommendedName>
        <fullName evidence="4">Antibiotic resistance protein VanZ</fullName>
    </recommendedName>
</protein>
<keyword evidence="1" id="KW-0472">Membrane</keyword>
<proteinExistence type="predicted"/>
<dbReference type="RefSeq" id="WP_229709412.1">
    <property type="nucleotide sequence ID" value="NZ_BMCB01000008.1"/>
</dbReference>
<keyword evidence="1" id="KW-0812">Transmembrane</keyword>
<dbReference type="EMBL" id="LT906464">
    <property type="protein sequence ID" value="SNW03527.1"/>
    <property type="molecule type" value="Genomic_DNA"/>
</dbReference>
<evidence type="ECO:0000313" key="2">
    <source>
        <dbReference type="EMBL" id="SNW03527.1"/>
    </source>
</evidence>
<reference evidence="2 3" key="1">
    <citation type="submission" date="2017-06" db="EMBL/GenBank/DDBJ databases">
        <authorList>
            <consortium name="Pathogen Informatics"/>
        </authorList>
    </citation>
    <scope>NUCLEOTIDE SEQUENCE [LARGE SCALE GENOMIC DNA]</scope>
    <source>
        <strain evidence="2 3">NCTC13833</strain>
    </source>
</reference>
<sequence length="201" mass="23991">MFDIFYGTRFFYKFLYFITAMTPAYFLFLLQIDDKFQHPFDTTILKMKLDVYWWCGILFLILFILALFLKWLIINQYKTPSTDRVLNNKKEKFKLNNLEEINGSIISFLLGNVLPAVLIIESNLLVAILIFIIIQILIYILIMKSTDIFPNIFLIILGIDLCKTEDDDYVFTFKSKKYEEFKVYHIGEPLKSRLYITMYEK</sequence>
<feature type="transmembrane region" description="Helical" evidence="1">
    <location>
        <begin position="124"/>
        <end position="142"/>
    </location>
</feature>
<accession>A0A240C684</accession>
<evidence type="ECO:0000313" key="3">
    <source>
        <dbReference type="Proteomes" id="UP000243706"/>
    </source>
</evidence>
<dbReference type="Proteomes" id="UP000243706">
    <property type="component" value="Chromosome 1"/>
</dbReference>
<evidence type="ECO:0008006" key="4">
    <source>
        <dbReference type="Google" id="ProtNLM"/>
    </source>
</evidence>
<keyword evidence="1" id="KW-1133">Transmembrane helix</keyword>
<feature type="transmembrane region" description="Helical" evidence="1">
    <location>
        <begin position="12"/>
        <end position="31"/>
    </location>
</feature>
<evidence type="ECO:0000256" key="1">
    <source>
        <dbReference type="SAM" id="Phobius"/>
    </source>
</evidence>
<organism evidence="2 3">
    <name type="scientific">Staphylococcus muscae</name>
    <dbReference type="NCBI Taxonomy" id="1294"/>
    <lineage>
        <taxon>Bacteria</taxon>
        <taxon>Bacillati</taxon>
        <taxon>Bacillota</taxon>
        <taxon>Bacilli</taxon>
        <taxon>Bacillales</taxon>
        <taxon>Staphylococcaceae</taxon>
        <taxon>Staphylococcus</taxon>
    </lineage>
</organism>
<feature type="transmembrane region" description="Helical" evidence="1">
    <location>
        <begin position="51"/>
        <end position="74"/>
    </location>
</feature>
<dbReference type="AlphaFoldDB" id="A0A240C684"/>
<gene>
    <name evidence="2" type="ORF">SAMEA4412661_01670</name>
</gene>
<name>A0A240C684_9STAP</name>